<sequence length="202" mass="21298">MKTPSSRGWLVLTGALWLGGIGFGLVTLARYSLTPGDAQAMVERWPEGTRLTRQAGRPVLVMLAHPKCPCTRASVAELETLMAHAGGRVDAFVLFLRPEGLEDGWEQGELWRAAARIPGVTVLKDPGGVEAKRFGATTSGHVVLYGAEGHLRFSGGLTVARGHAGDSPGRMALERVLREGGAGGDTPVYGCSLEDPPASATR</sequence>
<name>A0A3A8IEQ1_9BACT</name>
<accession>A0A3A8IEQ1</accession>
<reference evidence="2" key="1">
    <citation type="submission" date="2018-09" db="EMBL/GenBank/DDBJ databases">
        <authorList>
            <person name="Livingstone P.G."/>
            <person name="Whitworth D.E."/>
        </authorList>
    </citation>
    <scope>NUCLEOTIDE SEQUENCE [LARGE SCALE GENOMIC DNA]</scope>
    <source>
        <strain evidence="2">CA054A</strain>
    </source>
</reference>
<dbReference type="Gene3D" id="3.40.30.10">
    <property type="entry name" value="Glutaredoxin"/>
    <property type="match status" value="1"/>
</dbReference>
<dbReference type="Proteomes" id="UP000268094">
    <property type="component" value="Unassembled WGS sequence"/>
</dbReference>
<dbReference type="OrthoDB" id="1495450at2"/>
<dbReference type="RefSeq" id="WP_120544370.1">
    <property type="nucleotide sequence ID" value="NZ_RAVZ01000297.1"/>
</dbReference>
<dbReference type="EMBL" id="RAVZ01000297">
    <property type="protein sequence ID" value="RKG76761.1"/>
    <property type="molecule type" value="Genomic_DNA"/>
</dbReference>
<organism evidence="1 2">
    <name type="scientific">Corallococcus terminator</name>
    <dbReference type="NCBI Taxonomy" id="2316733"/>
    <lineage>
        <taxon>Bacteria</taxon>
        <taxon>Pseudomonadati</taxon>
        <taxon>Myxococcota</taxon>
        <taxon>Myxococcia</taxon>
        <taxon>Myxococcales</taxon>
        <taxon>Cystobacterineae</taxon>
        <taxon>Myxococcaceae</taxon>
        <taxon>Corallococcus</taxon>
    </lineage>
</organism>
<gene>
    <name evidence="1" type="ORF">D7V88_31790</name>
</gene>
<protein>
    <submittedName>
        <fullName evidence="1">RedB protein</fullName>
    </submittedName>
</protein>
<dbReference type="AlphaFoldDB" id="A0A3A8IEQ1"/>
<evidence type="ECO:0000313" key="2">
    <source>
        <dbReference type="Proteomes" id="UP000268094"/>
    </source>
</evidence>
<evidence type="ECO:0000313" key="1">
    <source>
        <dbReference type="EMBL" id="RKG76761.1"/>
    </source>
</evidence>
<dbReference type="InterPro" id="IPR036249">
    <property type="entry name" value="Thioredoxin-like_sf"/>
</dbReference>
<dbReference type="SUPFAM" id="SSF52833">
    <property type="entry name" value="Thioredoxin-like"/>
    <property type="match status" value="1"/>
</dbReference>
<proteinExistence type="predicted"/>
<keyword evidence="2" id="KW-1185">Reference proteome</keyword>
<comment type="caution">
    <text evidence="1">The sequence shown here is derived from an EMBL/GenBank/DDBJ whole genome shotgun (WGS) entry which is preliminary data.</text>
</comment>